<evidence type="ECO:0000256" key="2">
    <source>
        <dbReference type="SAM" id="MobiDB-lite"/>
    </source>
</evidence>
<name>A0A2G8K6D2_STIJA</name>
<dbReference type="GO" id="GO:0032040">
    <property type="term" value="C:small-subunit processome"/>
    <property type="evidence" value="ECO:0007669"/>
    <property type="project" value="TreeGrafter"/>
</dbReference>
<dbReference type="Pfam" id="PF04000">
    <property type="entry name" value="Sas10_Utp3"/>
    <property type="match status" value="1"/>
</dbReference>
<evidence type="ECO:0000256" key="1">
    <source>
        <dbReference type="ARBA" id="ARBA00010979"/>
    </source>
</evidence>
<dbReference type="Proteomes" id="UP000230750">
    <property type="component" value="Unassembled WGS sequence"/>
</dbReference>
<feature type="compositionally biased region" description="Polar residues" evidence="2">
    <location>
        <begin position="294"/>
        <end position="305"/>
    </location>
</feature>
<gene>
    <name evidence="3" type="ORF">BSL78_19597</name>
</gene>
<feature type="compositionally biased region" description="Basic and acidic residues" evidence="2">
    <location>
        <begin position="226"/>
        <end position="236"/>
    </location>
</feature>
<evidence type="ECO:0000313" key="3">
    <source>
        <dbReference type="EMBL" id="PIK43576.1"/>
    </source>
</evidence>
<dbReference type="GO" id="GO:0000462">
    <property type="term" value="P:maturation of SSU-rRNA from tricistronic rRNA transcript (SSU-rRNA, 5.8S rRNA, LSU-rRNA)"/>
    <property type="evidence" value="ECO:0007669"/>
    <property type="project" value="TreeGrafter"/>
</dbReference>
<feature type="compositionally biased region" description="Acidic residues" evidence="2">
    <location>
        <begin position="145"/>
        <end position="158"/>
    </location>
</feature>
<feature type="compositionally biased region" description="Basic and acidic residues" evidence="2">
    <location>
        <begin position="324"/>
        <end position="344"/>
    </location>
</feature>
<accession>A0A2G8K6D2</accession>
<feature type="region of interest" description="Disordered" evidence="2">
    <location>
        <begin position="210"/>
        <end position="239"/>
    </location>
</feature>
<dbReference type="OrthoDB" id="203440at2759"/>
<feature type="region of interest" description="Disordered" evidence="2">
    <location>
        <begin position="269"/>
        <end position="372"/>
    </location>
</feature>
<dbReference type="InterPro" id="IPR007146">
    <property type="entry name" value="Sas10/Utp3/C1D"/>
</dbReference>
<dbReference type="PANTHER" id="PTHR13237">
    <property type="entry name" value="SOMETHING ABOUT SILENCING PROTEIN 10-RELATED"/>
    <property type="match status" value="1"/>
</dbReference>
<protein>
    <submittedName>
        <fullName evidence="3">Putative neuroguidin isoform X2</fullName>
    </submittedName>
</protein>
<proteinExistence type="inferred from homology"/>
<feature type="compositionally biased region" description="Basic and acidic residues" evidence="2">
    <location>
        <begin position="278"/>
        <end position="293"/>
    </location>
</feature>
<sequence>MHASLDVSSDDLSKVSSLFKGISNQVSAVTDFIQSILKKVENGESKTSKGISFLDVKYQLLLSYVIDLTHLMLMKSEGKKLEGDKTIERLVETRTVLEKMRPVDMKIRYQVDKLIKTATSGEIAPNDPRRFKPNPDNLVSKLQQEDSEEEGDDEDDAEEKGPQKYVPPKVSAMHFDGDLTVQEKKDRLIEKAKRRALSSSLIRELRDQYNEEPEEIAERGTAPTRRFHEAAKHQQEFEEGNFIRLPVTRKQKNLKRKGETMTGLEELTKFDNISALVDDSKGEERDTPAKKNEQQPGPATDFSLTPPSPCCTEYGPKYPADFAEVTKRNRLREERSSTNPERIELVNPKGNQENSLREESNVSKDRSFDPNQ</sequence>
<organism evidence="3 4">
    <name type="scientific">Stichopus japonicus</name>
    <name type="common">Sea cucumber</name>
    <dbReference type="NCBI Taxonomy" id="307972"/>
    <lineage>
        <taxon>Eukaryota</taxon>
        <taxon>Metazoa</taxon>
        <taxon>Echinodermata</taxon>
        <taxon>Eleutherozoa</taxon>
        <taxon>Echinozoa</taxon>
        <taxon>Holothuroidea</taxon>
        <taxon>Aspidochirotacea</taxon>
        <taxon>Aspidochirotida</taxon>
        <taxon>Stichopodidae</taxon>
        <taxon>Apostichopus</taxon>
    </lineage>
</organism>
<keyword evidence="4" id="KW-1185">Reference proteome</keyword>
<dbReference type="EMBL" id="MRZV01000841">
    <property type="protein sequence ID" value="PIK43576.1"/>
    <property type="molecule type" value="Genomic_DNA"/>
</dbReference>
<dbReference type="AlphaFoldDB" id="A0A2G8K6D2"/>
<evidence type="ECO:0000313" key="4">
    <source>
        <dbReference type="Proteomes" id="UP000230750"/>
    </source>
</evidence>
<feature type="compositionally biased region" description="Basic and acidic residues" evidence="2">
    <location>
        <begin position="355"/>
        <end position="372"/>
    </location>
</feature>
<feature type="region of interest" description="Disordered" evidence="2">
    <location>
        <begin position="120"/>
        <end position="169"/>
    </location>
</feature>
<comment type="similarity">
    <text evidence="1">Belongs to the SAS10 family.</text>
</comment>
<reference evidence="3 4" key="1">
    <citation type="journal article" date="2017" name="PLoS Biol.">
        <title>The sea cucumber genome provides insights into morphological evolution and visceral regeneration.</title>
        <authorList>
            <person name="Zhang X."/>
            <person name="Sun L."/>
            <person name="Yuan J."/>
            <person name="Sun Y."/>
            <person name="Gao Y."/>
            <person name="Zhang L."/>
            <person name="Li S."/>
            <person name="Dai H."/>
            <person name="Hamel J.F."/>
            <person name="Liu C."/>
            <person name="Yu Y."/>
            <person name="Liu S."/>
            <person name="Lin W."/>
            <person name="Guo K."/>
            <person name="Jin S."/>
            <person name="Xu P."/>
            <person name="Storey K.B."/>
            <person name="Huan P."/>
            <person name="Zhang T."/>
            <person name="Zhou Y."/>
            <person name="Zhang J."/>
            <person name="Lin C."/>
            <person name="Li X."/>
            <person name="Xing L."/>
            <person name="Huo D."/>
            <person name="Sun M."/>
            <person name="Wang L."/>
            <person name="Mercier A."/>
            <person name="Li F."/>
            <person name="Yang H."/>
            <person name="Xiang J."/>
        </authorList>
    </citation>
    <scope>NUCLEOTIDE SEQUENCE [LARGE SCALE GENOMIC DNA]</scope>
    <source>
        <strain evidence="3">Shaxun</strain>
        <tissue evidence="3">Muscle</tissue>
    </source>
</reference>
<comment type="caution">
    <text evidence="3">The sequence shown here is derived from an EMBL/GenBank/DDBJ whole genome shotgun (WGS) entry which is preliminary data.</text>
</comment>
<dbReference type="STRING" id="307972.A0A2G8K6D2"/>
<dbReference type="PANTHER" id="PTHR13237:SF9">
    <property type="entry name" value="NEUROGUIDIN"/>
    <property type="match status" value="1"/>
</dbReference>